<evidence type="ECO:0000256" key="12">
    <source>
        <dbReference type="NCBIfam" id="TIGR00928"/>
    </source>
</evidence>
<dbReference type="AlphaFoldDB" id="A0A378RS20"/>
<dbReference type="FunFam" id="1.20.200.10:FF:000004">
    <property type="entry name" value="Adenylosuccinate lyase"/>
    <property type="match status" value="1"/>
</dbReference>
<evidence type="ECO:0000256" key="10">
    <source>
        <dbReference type="ARBA" id="ARBA00030717"/>
    </source>
</evidence>
<accession>A0A378RS20</accession>
<dbReference type="EC" id="4.3.2.2" evidence="4 12"/>
<protein>
    <recommendedName>
        <fullName evidence="5 12">Adenylosuccinate lyase</fullName>
        <shortName evidence="13">ASL</shortName>
        <ecNumber evidence="4 12">4.3.2.2</ecNumber>
    </recommendedName>
    <alternativeName>
        <fullName evidence="10 13">Adenylosuccinase</fullName>
    </alternativeName>
</protein>
<organism evidence="16 17">
    <name type="scientific">Myroides odoratus</name>
    <name type="common">Flavobacterium odoratum</name>
    <dbReference type="NCBI Taxonomy" id="256"/>
    <lineage>
        <taxon>Bacteria</taxon>
        <taxon>Pseudomonadati</taxon>
        <taxon>Bacteroidota</taxon>
        <taxon>Flavobacteriia</taxon>
        <taxon>Flavobacteriales</taxon>
        <taxon>Flavobacteriaceae</taxon>
        <taxon>Myroides</taxon>
    </lineage>
</organism>
<gene>
    <name evidence="16" type="primary">purB</name>
    <name evidence="16" type="ORF">NCTC11179_02041</name>
</gene>
<dbReference type="InterPro" id="IPR047136">
    <property type="entry name" value="PurB_bact"/>
</dbReference>
<comment type="similarity">
    <text evidence="3 13">Belongs to the lyase 1 family. Adenylosuccinate lyase subfamily.</text>
</comment>
<dbReference type="PANTHER" id="PTHR43411:SF1">
    <property type="entry name" value="ADENYLOSUCCINATE LYASE"/>
    <property type="match status" value="1"/>
</dbReference>
<comment type="function">
    <text evidence="9">Catalyzes two reactions in de novo purine nucleotide biosynthesis. Catalyzes the breakdown of 5-aminoimidazole- (N-succinylocarboxamide) ribotide (SAICAR or 2-[5-amino-1-(5-phospho-beta-D-ribosyl)imidazole-4-carboxamido]succinate) to 5-aminoimidazole-4-carboxamide ribotide (AICAR or 5-amino-1-(5-phospho-beta-D-ribosyl)imidazole-4-carboxamide) and fumarate, and of adenylosuccinate (ADS or N(6)-(1,2-dicarboxyethyl)-AMP) to adenosine monophosphate (AMP) and fumarate.</text>
</comment>
<dbReference type="UniPathway" id="UPA00074">
    <property type="reaction ID" value="UER00132"/>
</dbReference>
<evidence type="ECO:0000259" key="15">
    <source>
        <dbReference type="Pfam" id="PF08328"/>
    </source>
</evidence>
<reference evidence="16 17" key="1">
    <citation type="submission" date="2018-06" db="EMBL/GenBank/DDBJ databases">
        <authorList>
            <consortium name="Pathogen Informatics"/>
            <person name="Doyle S."/>
        </authorList>
    </citation>
    <scope>NUCLEOTIDE SEQUENCE [LARGE SCALE GENOMIC DNA]</scope>
    <source>
        <strain evidence="16 17">NCTC11179</strain>
    </source>
</reference>
<evidence type="ECO:0000256" key="4">
    <source>
        <dbReference type="ARBA" id="ARBA00012339"/>
    </source>
</evidence>
<keyword evidence="7 13" id="KW-0456">Lyase</keyword>
<evidence type="ECO:0000313" key="17">
    <source>
        <dbReference type="Proteomes" id="UP000255024"/>
    </source>
</evidence>
<dbReference type="Pfam" id="PF08328">
    <property type="entry name" value="ASL_C"/>
    <property type="match status" value="1"/>
</dbReference>
<comment type="catalytic activity">
    <reaction evidence="11">
        <text>N(6)-(1,2-dicarboxyethyl)-AMP = fumarate + AMP</text>
        <dbReference type="Rhea" id="RHEA:16853"/>
        <dbReference type="ChEBI" id="CHEBI:29806"/>
        <dbReference type="ChEBI" id="CHEBI:57567"/>
        <dbReference type="ChEBI" id="CHEBI:456215"/>
        <dbReference type="EC" id="4.3.2.2"/>
    </reaction>
    <physiologicalReaction direction="left-to-right" evidence="11">
        <dbReference type="Rhea" id="RHEA:16854"/>
    </physiologicalReaction>
</comment>
<comment type="pathway">
    <text evidence="2 13">Purine metabolism; AMP biosynthesis via de novo pathway; AMP from IMP: step 2/2.</text>
</comment>
<dbReference type="UniPathway" id="UPA00075">
    <property type="reaction ID" value="UER00336"/>
</dbReference>
<sequence length="448" mass="51192">MMLTELNAISPIDGRYRSKTQSLAQYFSEEALIKYRVLVEVEYFIALCEYNLPQLSGISPNLFPELRKLYKDFTAENALWIKEKEKITNHDVKAVEYFIKDAFDRLGLESYKEFIHFGLTSQDINNTSIPLLTKEAFHEVYMPLFLSVVNKLKELSQEWSDVPMLARTHGQPASPTRLGKEIQVFVQRLEEQLRLLNNVPFAAKFGGATGNFNAHHVAYPKNDWKQFGEDFVELSLGLKYSFPTTQIEHYDHFAAFFDALKRINTILIDLDRDIWTYVSMDYFKQKIKAGEIGSSAMPHKVNPIDFENSEGNLGIANAIFEHLAAKLPLSRLQRDLTDSTVLRNIGVPMGHTIIAFESTLKGLNKLLLNADKFAEDLDRNWAVVAEAIQTILRREGYPNPYEALKDLTRTNTVINKESIHNFIETLAVSDAIKTELKQITPSNYLGVK</sequence>
<dbReference type="InterPro" id="IPR008948">
    <property type="entry name" value="L-Aspartase-like"/>
</dbReference>
<comment type="pathway">
    <text evidence="1 13">Purine metabolism; IMP biosynthesis via de novo pathway; 5-amino-1-(5-phospho-D-ribosyl)imidazole-4-carboxamide from 5-amino-1-(5-phospho-D-ribosyl)imidazole-4-carboxylate: step 2/2.</text>
</comment>
<evidence type="ECO:0000256" key="7">
    <source>
        <dbReference type="ARBA" id="ARBA00023239"/>
    </source>
</evidence>
<dbReference type="Gene3D" id="1.10.275.10">
    <property type="entry name" value="Fumarase/aspartase (N-terminal domain)"/>
    <property type="match status" value="1"/>
</dbReference>
<dbReference type="GO" id="GO:0044208">
    <property type="term" value="P:'de novo' AMP biosynthetic process"/>
    <property type="evidence" value="ECO:0007669"/>
    <property type="project" value="UniProtKB-UniPathway"/>
</dbReference>
<evidence type="ECO:0000256" key="1">
    <source>
        <dbReference type="ARBA" id="ARBA00004706"/>
    </source>
</evidence>
<dbReference type="NCBIfam" id="TIGR00928">
    <property type="entry name" value="purB"/>
    <property type="match status" value="1"/>
</dbReference>
<evidence type="ECO:0000256" key="6">
    <source>
        <dbReference type="ARBA" id="ARBA00022755"/>
    </source>
</evidence>
<dbReference type="InterPro" id="IPR022761">
    <property type="entry name" value="Fumarate_lyase_N"/>
</dbReference>
<dbReference type="InterPro" id="IPR004769">
    <property type="entry name" value="Pur_lyase"/>
</dbReference>
<evidence type="ECO:0000256" key="3">
    <source>
        <dbReference type="ARBA" id="ARBA00008273"/>
    </source>
</evidence>
<name>A0A378RS20_MYROD</name>
<evidence type="ECO:0000256" key="11">
    <source>
        <dbReference type="ARBA" id="ARBA00049115"/>
    </source>
</evidence>
<dbReference type="NCBIfam" id="NF006764">
    <property type="entry name" value="PRK09285.1"/>
    <property type="match status" value="1"/>
</dbReference>
<dbReference type="GO" id="GO:0006189">
    <property type="term" value="P:'de novo' IMP biosynthetic process"/>
    <property type="evidence" value="ECO:0007669"/>
    <property type="project" value="UniProtKB-UniPathway"/>
</dbReference>
<dbReference type="InterPro" id="IPR020557">
    <property type="entry name" value="Fumarate_lyase_CS"/>
</dbReference>
<evidence type="ECO:0000256" key="9">
    <source>
        <dbReference type="ARBA" id="ARBA00025012"/>
    </source>
</evidence>
<keyword evidence="6 13" id="KW-0658">Purine biosynthesis</keyword>
<comment type="catalytic activity">
    <reaction evidence="8">
        <text>(2S)-2-[5-amino-1-(5-phospho-beta-D-ribosyl)imidazole-4-carboxamido]succinate = 5-amino-1-(5-phospho-beta-D-ribosyl)imidazole-4-carboxamide + fumarate</text>
        <dbReference type="Rhea" id="RHEA:23920"/>
        <dbReference type="ChEBI" id="CHEBI:29806"/>
        <dbReference type="ChEBI" id="CHEBI:58443"/>
        <dbReference type="ChEBI" id="CHEBI:58475"/>
        <dbReference type="EC" id="4.3.2.2"/>
    </reaction>
    <physiologicalReaction direction="left-to-right" evidence="8">
        <dbReference type="Rhea" id="RHEA:23921"/>
    </physiologicalReaction>
</comment>
<dbReference type="Proteomes" id="UP000255024">
    <property type="component" value="Unassembled WGS sequence"/>
</dbReference>
<dbReference type="Pfam" id="PF00206">
    <property type="entry name" value="Lyase_1"/>
    <property type="match status" value="1"/>
</dbReference>
<dbReference type="EMBL" id="UGQL01000001">
    <property type="protein sequence ID" value="STZ28490.1"/>
    <property type="molecule type" value="Genomic_DNA"/>
</dbReference>
<dbReference type="Gene3D" id="1.20.200.10">
    <property type="entry name" value="Fumarase/aspartase (Central domain)"/>
    <property type="match status" value="1"/>
</dbReference>
<proteinExistence type="inferred from homology"/>
<dbReference type="GO" id="GO:0070626">
    <property type="term" value="F:(S)-2-(5-amino-1-(5-phospho-D-ribosyl)imidazole-4-carboxamido) succinate lyase (fumarate-forming) activity"/>
    <property type="evidence" value="ECO:0007669"/>
    <property type="project" value="RHEA"/>
</dbReference>
<dbReference type="PROSITE" id="PS00163">
    <property type="entry name" value="FUMARATE_LYASES"/>
    <property type="match status" value="1"/>
</dbReference>
<dbReference type="Gene3D" id="1.10.40.30">
    <property type="entry name" value="Fumarase/aspartase (C-terminal domain)"/>
    <property type="match status" value="1"/>
</dbReference>
<evidence type="ECO:0000256" key="8">
    <source>
        <dbReference type="ARBA" id="ARBA00024477"/>
    </source>
</evidence>
<feature type="domain" description="Adenylosuccinate lyase PurB C-terminal" evidence="15">
    <location>
        <begin position="330"/>
        <end position="445"/>
    </location>
</feature>
<evidence type="ECO:0000256" key="13">
    <source>
        <dbReference type="RuleBase" id="RU361172"/>
    </source>
</evidence>
<dbReference type="InterPro" id="IPR024083">
    <property type="entry name" value="Fumarase/histidase_N"/>
</dbReference>
<dbReference type="GO" id="GO:0004018">
    <property type="term" value="F:N6-(1,2-dicarboxyethyl)AMP AMP-lyase (fumarate-forming) activity"/>
    <property type="evidence" value="ECO:0007669"/>
    <property type="project" value="UniProtKB-UniRule"/>
</dbReference>
<dbReference type="InterPro" id="IPR000362">
    <property type="entry name" value="Fumarate_lyase_fam"/>
</dbReference>
<evidence type="ECO:0000313" key="16">
    <source>
        <dbReference type="EMBL" id="STZ28490.1"/>
    </source>
</evidence>
<evidence type="ECO:0000259" key="14">
    <source>
        <dbReference type="Pfam" id="PF00206"/>
    </source>
</evidence>
<dbReference type="InterPro" id="IPR013539">
    <property type="entry name" value="PurB_C"/>
</dbReference>
<evidence type="ECO:0000256" key="2">
    <source>
        <dbReference type="ARBA" id="ARBA00004734"/>
    </source>
</evidence>
<feature type="domain" description="Fumarate lyase N-terminal" evidence="14">
    <location>
        <begin position="14"/>
        <end position="311"/>
    </location>
</feature>
<dbReference type="PANTHER" id="PTHR43411">
    <property type="entry name" value="ADENYLOSUCCINATE LYASE"/>
    <property type="match status" value="1"/>
</dbReference>
<dbReference type="PRINTS" id="PR00149">
    <property type="entry name" value="FUMRATELYASE"/>
</dbReference>
<dbReference type="SUPFAM" id="SSF48557">
    <property type="entry name" value="L-aspartase-like"/>
    <property type="match status" value="1"/>
</dbReference>
<evidence type="ECO:0000256" key="5">
    <source>
        <dbReference type="ARBA" id="ARBA00017058"/>
    </source>
</evidence>
<keyword evidence="17" id="KW-1185">Reference proteome</keyword>